<dbReference type="InterPro" id="IPR007588">
    <property type="entry name" value="Znf_FLYWCH"/>
</dbReference>
<dbReference type="AlphaFoldDB" id="A0A922M8S6"/>
<reference evidence="6" key="1">
    <citation type="journal article" date="2021" name="G3 (Bethesda)">
        <title>Genome and transcriptome analysis of the beet armyworm Spodoptera exigua reveals targets for pest control. .</title>
        <authorList>
            <person name="Simon S."/>
            <person name="Breeschoten T."/>
            <person name="Jansen H.J."/>
            <person name="Dirks R.P."/>
            <person name="Schranz M.E."/>
            <person name="Ros V.I.D."/>
        </authorList>
    </citation>
    <scope>NUCLEOTIDE SEQUENCE</scope>
    <source>
        <strain evidence="6">TB_SE_WUR_2020</strain>
    </source>
</reference>
<protein>
    <recommendedName>
        <fullName evidence="5">FLYWCH-type domain-containing protein</fullName>
    </recommendedName>
</protein>
<proteinExistence type="predicted"/>
<dbReference type="GO" id="GO:0008270">
    <property type="term" value="F:zinc ion binding"/>
    <property type="evidence" value="ECO:0007669"/>
    <property type="project" value="UniProtKB-KW"/>
</dbReference>
<evidence type="ECO:0000313" key="7">
    <source>
        <dbReference type="Proteomes" id="UP000814243"/>
    </source>
</evidence>
<feature type="region of interest" description="Disordered" evidence="4">
    <location>
        <begin position="357"/>
        <end position="379"/>
    </location>
</feature>
<keyword evidence="1" id="KW-0479">Metal-binding</keyword>
<dbReference type="Pfam" id="PF04500">
    <property type="entry name" value="FLYWCH"/>
    <property type="match status" value="1"/>
</dbReference>
<evidence type="ECO:0000256" key="1">
    <source>
        <dbReference type="ARBA" id="ARBA00022723"/>
    </source>
</evidence>
<evidence type="ECO:0000259" key="5">
    <source>
        <dbReference type="Pfam" id="PF04500"/>
    </source>
</evidence>
<feature type="domain" description="FLYWCH-type" evidence="5">
    <location>
        <begin position="18"/>
        <end position="69"/>
    </location>
</feature>
<organism evidence="6 7">
    <name type="scientific">Spodoptera exigua</name>
    <name type="common">Beet armyworm</name>
    <name type="synonym">Noctua fulgens</name>
    <dbReference type="NCBI Taxonomy" id="7107"/>
    <lineage>
        <taxon>Eukaryota</taxon>
        <taxon>Metazoa</taxon>
        <taxon>Ecdysozoa</taxon>
        <taxon>Arthropoda</taxon>
        <taxon>Hexapoda</taxon>
        <taxon>Insecta</taxon>
        <taxon>Pterygota</taxon>
        <taxon>Neoptera</taxon>
        <taxon>Endopterygota</taxon>
        <taxon>Lepidoptera</taxon>
        <taxon>Glossata</taxon>
        <taxon>Ditrysia</taxon>
        <taxon>Noctuoidea</taxon>
        <taxon>Noctuidae</taxon>
        <taxon>Amphipyrinae</taxon>
        <taxon>Spodoptera</taxon>
    </lineage>
</organism>
<dbReference type="Gene3D" id="2.20.25.240">
    <property type="match status" value="1"/>
</dbReference>
<evidence type="ECO:0000313" key="6">
    <source>
        <dbReference type="EMBL" id="KAH9632034.1"/>
    </source>
</evidence>
<evidence type="ECO:0000256" key="4">
    <source>
        <dbReference type="SAM" id="MobiDB-lite"/>
    </source>
</evidence>
<evidence type="ECO:0000256" key="3">
    <source>
        <dbReference type="ARBA" id="ARBA00022833"/>
    </source>
</evidence>
<keyword evidence="3" id="KW-0862">Zinc</keyword>
<comment type="caution">
    <text evidence="6">The sequence shown here is derived from an EMBL/GenBank/DDBJ whole genome shotgun (WGS) entry which is preliminary data.</text>
</comment>
<dbReference type="Proteomes" id="UP000814243">
    <property type="component" value="Unassembled WGS sequence"/>
</dbReference>
<gene>
    <name evidence="6" type="ORF">HF086_005365</name>
</gene>
<keyword evidence="2" id="KW-0863">Zinc-finger</keyword>
<accession>A0A922M8S6</accession>
<evidence type="ECO:0000256" key="2">
    <source>
        <dbReference type="ARBA" id="ARBA00022771"/>
    </source>
</evidence>
<name>A0A922M8S6_SPOEX</name>
<sequence>MASPGPSRGLAQTNYKIISNKLGGRTLLHVGFAYNLHRKNNKSSVWTCVNKRHGKCSGSIKLSEESDNVQIQKCHNAECQPNLMKNEVRVVMDKLKKEVKTSFSSSIQQKFETKFAELKNTDTAFDEYIPKFNNIKQQLYNSRKKALNVEKTQFRNPAEVIIPEIFQKYLLVDYCENDNRIIVFVSAQALKHIKNIQHYFGDGTFDCCPGPFYQIFTIHGDMGSDAQATNIVPIFYVLLVNKEKSTYEVMFKKIKEAVPDFSPMKFTVDFELATMLAIKEVLPAVTIHGCNVHFQRAIYRKAKSLGLLAHEETTLYVKLCTCLAFLPKEDIEDGWLSVMENRSGSEFEYSTKFCRKPSAESNGKRKIQSHTTSARASKKTNTDSDIFGISKNRNIPNKEHSLDHLTSFIVNRVASGCERRATTTDGEFYIDCKVYKAEDARLTDCAELWKKALIRMKFQTDVDSLQWRKLQELVQATDILFPDKPMFYVN</sequence>
<dbReference type="EMBL" id="JACEFF010000735">
    <property type="protein sequence ID" value="KAH9632034.1"/>
    <property type="molecule type" value="Genomic_DNA"/>
</dbReference>